<keyword evidence="2" id="KW-1185">Reference proteome</keyword>
<evidence type="ECO:0000313" key="2">
    <source>
        <dbReference type="Proteomes" id="UP001196413"/>
    </source>
</evidence>
<gene>
    <name evidence="1" type="ORF">KIN20_019950</name>
</gene>
<proteinExistence type="predicted"/>
<reference evidence="1" key="1">
    <citation type="submission" date="2021-06" db="EMBL/GenBank/DDBJ databases">
        <title>Parelaphostrongylus tenuis whole genome reference sequence.</title>
        <authorList>
            <person name="Garwood T.J."/>
            <person name="Larsen P.A."/>
            <person name="Fountain-Jones N.M."/>
            <person name="Garbe J.R."/>
            <person name="Macchietto M.G."/>
            <person name="Kania S.A."/>
            <person name="Gerhold R.W."/>
            <person name="Richards J.E."/>
            <person name="Wolf T.M."/>
        </authorList>
    </citation>
    <scope>NUCLEOTIDE SEQUENCE</scope>
    <source>
        <strain evidence="1">MNPRO001-30</strain>
        <tissue evidence="1">Meninges</tissue>
    </source>
</reference>
<name>A0AAD5MLW6_PARTN</name>
<organism evidence="1 2">
    <name type="scientific">Parelaphostrongylus tenuis</name>
    <name type="common">Meningeal worm</name>
    <dbReference type="NCBI Taxonomy" id="148309"/>
    <lineage>
        <taxon>Eukaryota</taxon>
        <taxon>Metazoa</taxon>
        <taxon>Ecdysozoa</taxon>
        <taxon>Nematoda</taxon>
        <taxon>Chromadorea</taxon>
        <taxon>Rhabditida</taxon>
        <taxon>Rhabditina</taxon>
        <taxon>Rhabditomorpha</taxon>
        <taxon>Strongyloidea</taxon>
        <taxon>Metastrongylidae</taxon>
        <taxon>Parelaphostrongylus</taxon>
    </lineage>
</organism>
<dbReference type="AlphaFoldDB" id="A0AAD5MLW6"/>
<evidence type="ECO:0000313" key="1">
    <source>
        <dbReference type="EMBL" id="KAJ1360857.1"/>
    </source>
</evidence>
<comment type="caution">
    <text evidence="1">The sequence shown here is derived from an EMBL/GenBank/DDBJ whole genome shotgun (WGS) entry which is preliminary data.</text>
</comment>
<protein>
    <submittedName>
        <fullName evidence="1">Uncharacterized protein</fullName>
    </submittedName>
</protein>
<sequence>MILDACYTSCPAEGFWELDTAKDIADILDESDDVKYWSKKTPCNLEDSPTVAFLLTAGECWGVELGSTRAATNTTATRPRRF</sequence>
<accession>A0AAD5MLW6</accession>
<dbReference type="EMBL" id="JAHQIW010003992">
    <property type="protein sequence ID" value="KAJ1360857.1"/>
    <property type="molecule type" value="Genomic_DNA"/>
</dbReference>
<dbReference type="Proteomes" id="UP001196413">
    <property type="component" value="Unassembled WGS sequence"/>
</dbReference>